<evidence type="ECO:0000313" key="6">
    <source>
        <dbReference type="EMBL" id="QBE95331.1"/>
    </source>
</evidence>
<dbReference type="InterPro" id="IPR009057">
    <property type="entry name" value="Homeodomain-like_sf"/>
</dbReference>
<dbReference type="InterPro" id="IPR018062">
    <property type="entry name" value="HTH_AraC-typ_CS"/>
</dbReference>
<feature type="region of interest" description="Disordered" evidence="4">
    <location>
        <begin position="269"/>
        <end position="288"/>
    </location>
</feature>
<feature type="domain" description="HTH araC/xylS-type" evidence="5">
    <location>
        <begin position="173"/>
        <end position="272"/>
    </location>
</feature>
<evidence type="ECO:0000256" key="4">
    <source>
        <dbReference type="SAM" id="MobiDB-lite"/>
    </source>
</evidence>
<gene>
    <name evidence="6" type="primary">rhaS_3</name>
    <name evidence="6" type="ORF">PMF13cell1_00852</name>
</gene>
<dbReference type="EMBL" id="CP035945">
    <property type="protein sequence ID" value="QBE95331.1"/>
    <property type="molecule type" value="Genomic_DNA"/>
</dbReference>
<accession>A0A4P6LSW1</accession>
<dbReference type="InterPro" id="IPR037923">
    <property type="entry name" value="HTH-like"/>
</dbReference>
<dbReference type="SMART" id="SM00342">
    <property type="entry name" value="HTH_ARAC"/>
    <property type="match status" value="1"/>
</dbReference>
<dbReference type="PANTHER" id="PTHR43280">
    <property type="entry name" value="ARAC-FAMILY TRANSCRIPTIONAL REGULATOR"/>
    <property type="match status" value="1"/>
</dbReference>
<dbReference type="GO" id="GO:0003700">
    <property type="term" value="F:DNA-binding transcription factor activity"/>
    <property type="evidence" value="ECO:0007669"/>
    <property type="project" value="InterPro"/>
</dbReference>
<keyword evidence="3" id="KW-0804">Transcription</keyword>
<dbReference type="AlphaFoldDB" id="A0A4P6LSW1"/>
<evidence type="ECO:0000256" key="1">
    <source>
        <dbReference type="ARBA" id="ARBA00023015"/>
    </source>
</evidence>
<dbReference type="Pfam" id="PF12833">
    <property type="entry name" value="HTH_18"/>
    <property type="match status" value="1"/>
</dbReference>
<reference evidence="6 7" key="1">
    <citation type="submission" date="2019-01" db="EMBL/GenBank/DDBJ databases">
        <title>PMF-metabolizing Aryl O-demethylase.</title>
        <authorList>
            <person name="Kim M."/>
        </authorList>
    </citation>
    <scope>NUCLEOTIDE SEQUENCE [LARGE SCALE GENOMIC DNA]</scope>
    <source>
        <strain evidence="6 7">PMF1</strain>
    </source>
</reference>
<evidence type="ECO:0000256" key="2">
    <source>
        <dbReference type="ARBA" id="ARBA00023125"/>
    </source>
</evidence>
<evidence type="ECO:0000259" key="5">
    <source>
        <dbReference type="PROSITE" id="PS01124"/>
    </source>
</evidence>
<dbReference type="RefSeq" id="WP_130179919.1">
    <property type="nucleotide sequence ID" value="NZ_CP035945.1"/>
</dbReference>
<keyword evidence="2" id="KW-0238">DNA-binding</keyword>
<sequence length="288" mass="33697">MLVLEKMAHRQITSANYITSVNGMLHPDRTLPEHDFLYMLDGGWEIIEDGHIYEMQRDDLLILRAGRHHYGKKLCNPGNRHMYFHVLPRSSEKDEKSGMEEMEISTLLPCHTLLHCRHAPHIRRYFEELISAFWSDSPEKLCRLSLLFNLLLCEIAQLQTSPRDKQPSDPLVEDICRQIQSNPQIFYTAGEMADAHFICARTLNNRFLKVCQKTFYAYQMETKLEMVRHFLIHQPDSTLHEAAVNFGFYDEFHLSKAFKKQFKMSPSQFRNAHSSDHDSPLRQTAVTD</sequence>
<dbReference type="PROSITE" id="PS00041">
    <property type="entry name" value="HTH_ARAC_FAMILY_1"/>
    <property type="match status" value="1"/>
</dbReference>
<dbReference type="GO" id="GO:0043565">
    <property type="term" value="F:sequence-specific DNA binding"/>
    <property type="evidence" value="ECO:0007669"/>
    <property type="project" value="InterPro"/>
</dbReference>
<protein>
    <submittedName>
        <fullName evidence="6">HTH-type transcriptional activator RhaS</fullName>
    </submittedName>
</protein>
<proteinExistence type="predicted"/>
<organism evidence="6 7">
    <name type="scientific">Blautia producta</name>
    <dbReference type="NCBI Taxonomy" id="33035"/>
    <lineage>
        <taxon>Bacteria</taxon>
        <taxon>Bacillati</taxon>
        <taxon>Bacillota</taxon>
        <taxon>Clostridia</taxon>
        <taxon>Lachnospirales</taxon>
        <taxon>Lachnospiraceae</taxon>
        <taxon>Blautia</taxon>
    </lineage>
</organism>
<dbReference type="PROSITE" id="PS01124">
    <property type="entry name" value="HTH_ARAC_FAMILY_2"/>
    <property type="match status" value="1"/>
</dbReference>
<name>A0A4P6LSW1_9FIRM</name>
<dbReference type="InterPro" id="IPR018060">
    <property type="entry name" value="HTH_AraC"/>
</dbReference>
<keyword evidence="1" id="KW-0805">Transcription regulation</keyword>
<evidence type="ECO:0000313" key="7">
    <source>
        <dbReference type="Proteomes" id="UP000289794"/>
    </source>
</evidence>
<dbReference type="SUPFAM" id="SSF51215">
    <property type="entry name" value="Regulatory protein AraC"/>
    <property type="match status" value="1"/>
</dbReference>
<dbReference type="Gene3D" id="1.10.10.60">
    <property type="entry name" value="Homeodomain-like"/>
    <property type="match status" value="1"/>
</dbReference>
<dbReference type="PANTHER" id="PTHR43280:SF31">
    <property type="entry name" value="TRANSCRIPTIONAL REGULATORY PROTEIN"/>
    <property type="match status" value="1"/>
</dbReference>
<dbReference type="Proteomes" id="UP000289794">
    <property type="component" value="Chromosome"/>
</dbReference>
<dbReference type="SUPFAM" id="SSF46689">
    <property type="entry name" value="Homeodomain-like"/>
    <property type="match status" value="1"/>
</dbReference>
<dbReference type="KEGG" id="bpro:PMF13cell1_00852"/>
<evidence type="ECO:0000256" key="3">
    <source>
        <dbReference type="ARBA" id="ARBA00023163"/>
    </source>
</evidence>